<dbReference type="SMART" id="SM00155">
    <property type="entry name" value="PLDc"/>
    <property type="match status" value="2"/>
</dbReference>
<dbReference type="GO" id="GO:0032049">
    <property type="term" value="P:cardiolipin biosynthetic process"/>
    <property type="evidence" value="ECO:0007669"/>
    <property type="project" value="UniProtKB-UniRule"/>
</dbReference>
<evidence type="ECO:0000256" key="4">
    <source>
        <dbReference type="ARBA" id="ARBA00022679"/>
    </source>
</evidence>
<evidence type="ECO:0000256" key="8">
    <source>
        <dbReference type="ARBA" id="ARBA00023098"/>
    </source>
</evidence>
<reference evidence="15 16" key="1">
    <citation type="submission" date="2013-03" db="EMBL/GenBank/DDBJ databases">
        <title>Salinisphaera hydrothermalis C41B8 Genome Sequencing.</title>
        <authorList>
            <person name="Li C."/>
            <person name="Lai Q."/>
            <person name="Shao Z."/>
        </authorList>
    </citation>
    <scope>NUCLEOTIDE SEQUENCE [LARGE SCALE GENOMIC DNA]</scope>
    <source>
        <strain evidence="15 16">C41B8</strain>
    </source>
</reference>
<dbReference type="AlphaFoldDB" id="A0A084IMG9"/>
<evidence type="ECO:0000256" key="13">
    <source>
        <dbReference type="SAM" id="Phobius"/>
    </source>
</evidence>
<dbReference type="PANTHER" id="PTHR21248">
    <property type="entry name" value="CARDIOLIPIN SYNTHASE"/>
    <property type="match status" value="1"/>
</dbReference>
<evidence type="ECO:0000256" key="9">
    <source>
        <dbReference type="ARBA" id="ARBA00023136"/>
    </source>
</evidence>
<dbReference type="Proteomes" id="UP000028302">
    <property type="component" value="Unassembled WGS sequence"/>
</dbReference>
<dbReference type="PROSITE" id="PS50035">
    <property type="entry name" value="PLD"/>
    <property type="match status" value="2"/>
</dbReference>
<dbReference type="GO" id="GO:0008808">
    <property type="term" value="F:cardiolipin synthase activity"/>
    <property type="evidence" value="ECO:0007669"/>
    <property type="project" value="UniProtKB-UniRule"/>
</dbReference>
<dbReference type="CDD" id="cd09158">
    <property type="entry name" value="PLDc_EcCLS_like_2"/>
    <property type="match status" value="1"/>
</dbReference>
<evidence type="ECO:0000256" key="2">
    <source>
        <dbReference type="ARBA" id="ARBA00022475"/>
    </source>
</evidence>
<keyword evidence="8" id="KW-0443">Lipid metabolism</keyword>
<keyword evidence="4" id="KW-0808">Transferase</keyword>
<dbReference type="EMBL" id="APNK01000008">
    <property type="protein sequence ID" value="KEZ77903.1"/>
    <property type="molecule type" value="Genomic_DNA"/>
</dbReference>
<evidence type="ECO:0000256" key="12">
    <source>
        <dbReference type="NCBIfam" id="TIGR04265"/>
    </source>
</evidence>
<evidence type="ECO:0000256" key="5">
    <source>
        <dbReference type="ARBA" id="ARBA00022692"/>
    </source>
</evidence>
<dbReference type="SUPFAM" id="SSF56024">
    <property type="entry name" value="Phospholipase D/nuclease"/>
    <property type="match status" value="2"/>
</dbReference>
<evidence type="ECO:0000313" key="16">
    <source>
        <dbReference type="Proteomes" id="UP000028302"/>
    </source>
</evidence>
<gene>
    <name evidence="15" type="ORF">C41B8_07647</name>
</gene>
<keyword evidence="6" id="KW-0677">Repeat</keyword>
<dbReference type="Pfam" id="PF13091">
    <property type="entry name" value="PLDc_2"/>
    <property type="match status" value="2"/>
</dbReference>
<evidence type="ECO:0000256" key="1">
    <source>
        <dbReference type="ARBA" id="ARBA00004651"/>
    </source>
</evidence>
<keyword evidence="11" id="KW-1208">Phospholipid metabolism</keyword>
<proteinExistence type="predicted"/>
<feature type="transmembrane region" description="Helical" evidence="13">
    <location>
        <begin position="6"/>
        <end position="28"/>
    </location>
</feature>
<keyword evidence="16" id="KW-1185">Reference proteome</keyword>
<dbReference type="eggNOG" id="COG1502">
    <property type="taxonomic scope" value="Bacteria"/>
</dbReference>
<dbReference type="PANTHER" id="PTHR21248:SF22">
    <property type="entry name" value="PHOSPHOLIPASE D"/>
    <property type="match status" value="1"/>
</dbReference>
<evidence type="ECO:0000256" key="10">
    <source>
        <dbReference type="ARBA" id="ARBA00023209"/>
    </source>
</evidence>
<evidence type="ECO:0000256" key="11">
    <source>
        <dbReference type="ARBA" id="ARBA00023264"/>
    </source>
</evidence>
<comment type="caution">
    <text evidence="15">The sequence shown here is derived from an EMBL/GenBank/DDBJ whole genome shotgun (WGS) entry which is preliminary data.</text>
</comment>
<feature type="domain" description="PLD phosphodiesterase" evidence="14">
    <location>
        <begin position="215"/>
        <end position="242"/>
    </location>
</feature>
<keyword evidence="7 13" id="KW-1133">Transmembrane helix</keyword>
<dbReference type="STRING" id="1304275.C41B8_07647"/>
<dbReference type="Gene3D" id="3.30.870.10">
    <property type="entry name" value="Endonuclease Chain A"/>
    <property type="match status" value="2"/>
</dbReference>
<sequence length="478" mass="52352">MINLGILPLWALAIHLAVELALIARVLLKPYRDPAARVAWLVVLIALPVAGIIVYLLLGETSIGRRYTQRMRTVLEQLPAPASVTTVHTPDARVQHLFEMVTSINGFMPCAGNHFEFPDGADATIDALVADIDAARRHVHLLFYIWLTDRNGLRVVAAIERAAARGVTCRVMVDAVGSRGLIKSKYWRAMQDAGASTAVALPVGNPALHVFVGRVDLRNHRKIVVIDNEITYAGSQNCADAAFAIKKKYAPWVDAVIRLAGPIARQNQYLFVADWMTYAGEDCRHCLDEPAPAARGDIVAQAIGTGPTGRYSAAPELLCALVYAARSQLTITTPYFVPDDALLLALCSAAYRGIDVCMVFPARNDSRIVAAASRSYYQELLAAGVHIFEYEPGLLHAKTLTVDDELTLIGSTNLDRRSFDLNYENNVLLQSRDVTAAIRARQARFIDDSHPVTLVDLKRVSAPRQAWRNALAMLGPVL</sequence>
<dbReference type="PATRIC" id="fig|1304275.5.peg.1561"/>
<dbReference type="GO" id="GO:0005886">
    <property type="term" value="C:plasma membrane"/>
    <property type="evidence" value="ECO:0007669"/>
    <property type="project" value="UniProtKB-SubCell"/>
</dbReference>
<dbReference type="EC" id="2.7.8.-" evidence="12"/>
<dbReference type="InterPro" id="IPR027379">
    <property type="entry name" value="CLS_N"/>
</dbReference>
<feature type="transmembrane region" description="Helical" evidence="13">
    <location>
        <begin position="40"/>
        <end position="58"/>
    </location>
</feature>
<keyword evidence="9 13" id="KW-0472">Membrane</keyword>
<dbReference type="Pfam" id="PF13396">
    <property type="entry name" value="PLDc_N"/>
    <property type="match status" value="1"/>
</dbReference>
<dbReference type="CDD" id="cd09152">
    <property type="entry name" value="PLDc_EcCLS_like_1"/>
    <property type="match status" value="1"/>
</dbReference>
<evidence type="ECO:0000256" key="3">
    <source>
        <dbReference type="ARBA" id="ARBA00022516"/>
    </source>
</evidence>
<keyword evidence="10" id="KW-0594">Phospholipid biosynthesis</keyword>
<keyword evidence="5 13" id="KW-0812">Transmembrane</keyword>
<keyword evidence="2" id="KW-1003">Cell membrane</keyword>
<name>A0A084IMG9_SALHC</name>
<organism evidence="15 16">
    <name type="scientific">Salinisphaera hydrothermalis (strain C41B8)</name>
    <dbReference type="NCBI Taxonomy" id="1304275"/>
    <lineage>
        <taxon>Bacteria</taxon>
        <taxon>Pseudomonadati</taxon>
        <taxon>Pseudomonadota</taxon>
        <taxon>Gammaproteobacteria</taxon>
        <taxon>Salinisphaerales</taxon>
        <taxon>Salinisphaeraceae</taxon>
        <taxon>Salinisphaera</taxon>
    </lineage>
</organism>
<evidence type="ECO:0000256" key="7">
    <source>
        <dbReference type="ARBA" id="ARBA00022989"/>
    </source>
</evidence>
<dbReference type="InterPro" id="IPR025202">
    <property type="entry name" value="PLD-like_dom"/>
</dbReference>
<dbReference type="InterPro" id="IPR022924">
    <property type="entry name" value="Cardiolipin_synthase"/>
</dbReference>
<keyword evidence="3" id="KW-0444">Lipid biosynthesis</keyword>
<protein>
    <recommendedName>
        <fullName evidence="12">Cardiolipin synthase</fullName>
        <ecNumber evidence="12">2.7.8.-</ecNumber>
    </recommendedName>
</protein>
<comment type="subcellular location">
    <subcellularLocation>
        <location evidence="1">Cell membrane</location>
        <topology evidence="1">Multi-pass membrane protein</topology>
    </subcellularLocation>
</comment>
<dbReference type="NCBIfam" id="TIGR04265">
    <property type="entry name" value="bac_cardiolipin"/>
    <property type="match status" value="1"/>
</dbReference>
<evidence type="ECO:0000259" key="14">
    <source>
        <dbReference type="PROSITE" id="PS50035"/>
    </source>
</evidence>
<feature type="domain" description="PLD phosphodiesterase" evidence="14">
    <location>
        <begin position="391"/>
        <end position="418"/>
    </location>
</feature>
<accession>A0A084IMG9</accession>
<evidence type="ECO:0000256" key="6">
    <source>
        <dbReference type="ARBA" id="ARBA00022737"/>
    </source>
</evidence>
<dbReference type="RefSeq" id="WP_037336304.1">
    <property type="nucleotide sequence ID" value="NZ_APNK01000008.1"/>
</dbReference>
<evidence type="ECO:0000313" key="15">
    <source>
        <dbReference type="EMBL" id="KEZ77903.1"/>
    </source>
</evidence>
<dbReference type="InterPro" id="IPR001736">
    <property type="entry name" value="PLipase_D/transphosphatidylase"/>
</dbReference>
<dbReference type="OrthoDB" id="9762009at2"/>